<reference evidence="3" key="1">
    <citation type="journal article" date="2023" name="Nat. Microbiol.">
        <title>Babesia duncani multi-omics identifies virulence factors and drug targets.</title>
        <authorList>
            <person name="Singh P."/>
            <person name="Lonardi S."/>
            <person name="Liang Q."/>
            <person name="Vydyam P."/>
            <person name="Khabirova E."/>
            <person name="Fang T."/>
            <person name="Gihaz S."/>
            <person name="Thekkiniath J."/>
            <person name="Munshi M."/>
            <person name="Abel S."/>
            <person name="Ciampossin L."/>
            <person name="Batugedara G."/>
            <person name="Gupta M."/>
            <person name="Lu X.M."/>
            <person name="Lenz T."/>
            <person name="Chakravarty S."/>
            <person name="Cornillot E."/>
            <person name="Hu Y."/>
            <person name="Ma W."/>
            <person name="Gonzalez L.M."/>
            <person name="Sanchez S."/>
            <person name="Estrada K."/>
            <person name="Sanchez-Flores A."/>
            <person name="Montero E."/>
            <person name="Harb O.S."/>
            <person name="Le Roch K.G."/>
            <person name="Mamoun C.B."/>
        </authorList>
    </citation>
    <scope>NUCLEOTIDE SEQUENCE</scope>
    <source>
        <strain evidence="3">WA1</strain>
    </source>
</reference>
<dbReference type="KEGG" id="bdw:94335581"/>
<protein>
    <submittedName>
        <fullName evidence="3">Chromatin target of PRMT1 protein</fullName>
    </submittedName>
</protein>
<accession>A0AAD9PP05</accession>
<evidence type="ECO:0000256" key="1">
    <source>
        <dbReference type="ARBA" id="ARBA00022884"/>
    </source>
</evidence>
<dbReference type="Proteomes" id="UP001214638">
    <property type="component" value="Unassembled WGS sequence"/>
</dbReference>
<comment type="caution">
    <text evidence="3">The sequence shown here is derived from an EMBL/GenBank/DDBJ whole genome shotgun (WGS) entry which is preliminary data.</text>
</comment>
<keyword evidence="4" id="KW-1185">Reference proteome</keyword>
<organism evidence="3 4">
    <name type="scientific">Babesia duncani</name>
    <dbReference type="NCBI Taxonomy" id="323732"/>
    <lineage>
        <taxon>Eukaryota</taxon>
        <taxon>Sar</taxon>
        <taxon>Alveolata</taxon>
        <taxon>Apicomplexa</taxon>
        <taxon>Aconoidasida</taxon>
        <taxon>Piroplasmida</taxon>
        <taxon>Babesiidae</taxon>
        <taxon>Babesia</taxon>
    </lineage>
</organism>
<sequence length="151" mass="18376">MSLRRGIFSVEMNSQNRYQNRNFVIGRRFRRYPGFNRRRFALRRHYDQRGFRVANGVKPYQRPIRQVAQVRPVFVPRNRNRVQQTFQRRNHVIRKQPPIIKTQQKATRKHFVKTKKPPTKTKEQLDMDIDKYMGNDAIKARLDAELDDYFN</sequence>
<evidence type="ECO:0000259" key="2">
    <source>
        <dbReference type="Pfam" id="PF13865"/>
    </source>
</evidence>
<dbReference type="RefSeq" id="XP_067805116.1">
    <property type="nucleotide sequence ID" value="XM_067946325.1"/>
</dbReference>
<evidence type="ECO:0000313" key="4">
    <source>
        <dbReference type="Proteomes" id="UP001214638"/>
    </source>
</evidence>
<evidence type="ECO:0000313" key="3">
    <source>
        <dbReference type="EMBL" id="KAK2198274.1"/>
    </source>
</evidence>
<dbReference type="Pfam" id="PF13865">
    <property type="entry name" value="FoP_duplication"/>
    <property type="match status" value="1"/>
</dbReference>
<gene>
    <name evidence="3" type="ORF">BdWA1_001283</name>
</gene>
<dbReference type="InterPro" id="IPR025715">
    <property type="entry name" value="FoP_C"/>
</dbReference>
<dbReference type="AlphaFoldDB" id="A0AAD9PP05"/>
<proteinExistence type="predicted"/>
<dbReference type="GO" id="GO:0003723">
    <property type="term" value="F:RNA binding"/>
    <property type="evidence" value="ECO:0007669"/>
    <property type="project" value="UniProtKB-KW"/>
</dbReference>
<feature type="domain" description="Chromatin target of PRMT1 protein C-terminal" evidence="2">
    <location>
        <begin position="79"/>
        <end position="151"/>
    </location>
</feature>
<keyword evidence="1" id="KW-0694">RNA-binding</keyword>
<dbReference type="GeneID" id="94335581"/>
<dbReference type="EMBL" id="JALLKP010000001">
    <property type="protein sequence ID" value="KAK2198274.1"/>
    <property type="molecule type" value="Genomic_DNA"/>
</dbReference>
<name>A0AAD9PP05_9APIC</name>